<dbReference type="InterPro" id="IPR017439">
    <property type="entry name" value="Amidohydrolase"/>
</dbReference>
<gene>
    <name evidence="2" type="ORF">M3M28_01625</name>
</gene>
<dbReference type="PANTHER" id="PTHR11014:SF63">
    <property type="entry name" value="METALLOPEPTIDASE, PUTATIVE (AFU_ORTHOLOGUE AFUA_6G09600)-RELATED"/>
    <property type="match status" value="1"/>
</dbReference>
<dbReference type="Gene3D" id="3.40.630.10">
    <property type="entry name" value="Zn peptidases"/>
    <property type="match status" value="1"/>
</dbReference>
<dbReference type="Pfam" id="PF07687">
    <property type="entry name" value="M20_dimer"/>
    <property type="match status" value="1"/>
</dbReference>
<sequence>MSEALDTLREQWLTALAAELPGAVQLRRELHQTPELSGAEAGTAKRVAEAMGIEITPVADTGGYGRIGPRTGPSVGLRGELDALPVAEATGLDWSSTNGAMHACGHDVHLAALTAVVRAARGLELPYALVPLLQPREEAYPSGARDIEEAGVLGAQRVAHVIGVHVHPGVALGAVSTGAGFVNAEAGELEIEVAGQGGHGAYPHAGADVAAAVAQIVMGLPEMLRRVVDPMEPVVISVGTIQVGNGAANVLPDHGRILATIRTTGPGTTERLVEAISRFAAAQAAAYDCTGTLRHTEGEPALINDHELVEVLDAEIERAELRPTEPMRSLGADDFSFFSEVVPSAMCFVGVRSAGKASLHDATFLPDDGALERVARTFVAGYLAACQRLEAAGVSGE</sequence>
<protein>
    <submittedName>
        <fullName evidence="2">Amidohydrolase</fullName>
    </submittedName>
</protein>
<reference evidence="2" key="1">
    <citation type="submission" date="2022-05" db="EMBL/GenBank/DDBJ databases">
        <title>Complete genome sequence of toluene-degrading Gulosibacter sediminis strain ACHW.36C.</title>
        <authorList>
            <person name="Wai A.C."/>
            <person name="Lai G.K."/>
            <person name="Griffin S.D."/>
            <person name="Leung F.C."/>
        </authorList>
    </citation>
    <scope>NUCLEOTIDE SEQUENCE [LARGE SCALE GENOMIC DNA]</scope>
    <source>
        <strain evidence="2">ACHW.36C</strain>
    </source>
</reference>
<name>A0ABY4MXP2_9MICO</name>
<dbReference type="NCBIfam" id="TIGR01891">
    <property type="entry name" value="amidohydrolases"/>
    <property type="match status" value="1"/>
</dbReference>
<dbReference type="InterPro" id="IPR036264">
    <property type="entry name" value="Bact_exopeptidase_dim_dom"/>
</dbReference>
<evidence type="ECO:0000259" key="1">
    <source>
        <dbReference type="Pfam" id="PF07687"/>
    </source>
</evidence>
<dbReference type="InterPro" id="IPR002933">
    <property type="entry name" value="Peptidase_M20"/>
</dbReference>
<dbReference type="EMBL" id="CP097160">
    <property type="protein sequence ID" value="UQN15196.1"/>
    <property type="molecule type" value="Genomic_DNA"/>
</dbReference>
<dbReference type="PIRSF" id="PIRSF005962">
    <property type="entry name" value="Pept_M20D_amidohydro"/>
    <property type="match status" value="1"/>
</dbReference>
<dbReference type="InterPro" id="IPR011650">
    <property type="entry name" value="Peptidase_M20_dimer"/>
</dbReference>
<dbReference type="SUPFAM" id="SSF55031">
    <property type="entry name" value="Bacterial exopeptidase dimerisation domain"/>
    <property type="match status" value="1"/>
</dbReference>
<accession>A0ABY4MXP2</accession>
<dbReference type="SUPFAM" id="SSF53187">
    <property type="entry name" value="Zn-dependent exopeptidases"/>
    <property type="match status" value="1"/>
</dbReference>
<evidence type="ECO:0000313" key="2">
    <source>
        <dbReference type="EMBL" id="UQN15196.1"/>
    </source>
</evidence>
<organism evidence="2">
    <name type="scientific">Gulosibacter sediminis</name>
    <dbReference type="NCBI Taxonomy" id="1729695"/>
    <lineage>
        <taxon>Bacteria</taxon>
        <taxon>Bacillati</taxon>
        <taxon>Actinomycetota</taxon>
        <taxon>Actinomycetes</taxon>
        <taxon>Micrococcales</taxon>
        <taxon>Microbacteriaceae</taxon>
        <taxon>Gulosibacter</taxon>
    </lineage>
</organism>
<dbReference type="Pfam" id="PF01546">
    <property type="entry name" value="Peptidase_M20"/>
    <property type="match status" value="1"/>
</dbReference>
<dbReference type="PANTHER" id="PTHR11014">
    <property type="entry name" value="PEPTIDASE M20 FAMILY MEMBER"/>
    <property type="match status" value="1"/>
</dbReference>
<feature type="domain" description="Peptidase M20 dimerisation" evidence="1">
    <location>
        <begin position="188"/>
        <end position="287"/>
    </location>
</feature>
<proteinExistence type="predicted"/>
<dbReference type="Gene3D" id="3.30.70.360">
    <property type="match status" value="1"/>
</dbReference>